<protein>
    <submittedName>
        <fullName evidence="2">428_t:CDS:1</fullName>
    </submittedName>
</protein>
<comment type="caution">
    <text evidence="2">The sequence shown here is derived from an EMBL/GenBank/DDBJ whole genome shotgun (WGS) entry which is preliminary data.</text>
</comment>
<dbReference type="AlphaFoldDB" id="A0A9N9CGA6"/>
<proteinExistence type="predicted"/>
<feature type="region of interest" description="Disordered" evidence="1">
    <location>
        <begin position="173"/>
        <end position="227"/>
    </location>
</feature>
<sequence length="457" mass="53377">MSTTSDNEITGEAYPGHSILRTYVSKTLPKNISYMEFLISNKETIKMLPTYAKTWEGNHTAWSQRFLLEIENLETGVIEKVKNELKDVRYLKAFWTSIIHQRNQLSVKEMFDDRSLHLVEFAGRSQIQGIENLYNLSPIKEQTKNASDGILDNSQPPLKRLKKDQPVLAEDELATPAEHPTLQHDRQENLIREKITGLENVDDGRTYKRHRSQTPNNENNPKENDTEAINTEQNLGKQVEEELVRHINEQQLRDRKALFKWNNKNIDTSIKEFIKKKSEIKWLVKWRTQYRTNKWANQYIVNSTDWISTWEFIHDTKIVSNYTSTEDQKYRSFNIKILNDELPVMNNLNQRKPTVYTTNKCPLCKTRIEDSIHPFLCGEQAEKTKLKFESSLLDTILDHKGREMADKVKHDLNNFTNFKLDIPRQINGTSPTDTFGLMDCIRGLVPVTLKNLLRKNG</sequence>
<evidence type="ECO:0000313" key="3">
    <source>
        <dbReference type="Proteomes" id="UP000789706"/>
    </source>
</evidence>
<keyword evidence="3" id="KW-1185">Reference proteome</keyword>
<dbReference type="OrthoDB" id="2461535at2759"/>
<dbReference type="Proteomes" id="UP000789706">
    <property type="component" value="Unassembled WGS sequence"/>
</dbReference>
<dbReference type="EMBL" id="CAJVPK010001799">
    <property type="protein sequence ID" value="CAG8598823.1"/>
    <property type="molecule type" value="Genomic_DNA"/>
</dbReference>
<organism evidence="2 3">
    <name type="scientific">Diversispora eburnea</name>
    <dbReference type="NCBI Taxonomy" id="1213867"/>
    <lineage>
        <taxon>Eukaryota</taxon>
        <taxon>Fungi</taxon>
        <taxon>Fungi incertae sedis</taxon>
        <taxon>Mucoromycota</taxon>
        <taxon>Glomeromycotina</taxon>
        <taxon>Glomeromycetes</taxon>
        <taxon>Diversisporales</taxon>
        <taxon>Diversisporaceae</taxon>
        <taxon>Diversispora</taxon>
    </lineage>
</organism>
<feature type="compositionally biased region" description="Basic and acidic residues" evidence="1">
    <location>
        <begin position="181"/>
        <end position="206"/>
    </location>
</feature>
<name>A0A9N9CGA6_9GLOM</name>
<feature type="non-terminal residue" evidence="2">
    <location>
        <position position="1"/>
    </location>
</feature>
<accession>A0A9N9CGA6</accession>
<evidence type="ECO:0000256" key="1">
    <source>
        <dbReference type="SAM" id="MobiDB-lite"/>
    </source>
</evidence>
<gene>
    <name evidence="2" type="ORF">DEBURN_LOCUS9419</name>
</gene>
<reference evidence="2" key="1">
    <citation type="submission" date="2021-06" db="EMBL/GenBank/DDBJ databases">
        <authorList>
            <person name="Kallberg Y."/>
            <person name="Tangrot J."/>
            <person name="Rosling A."/>
        </authorList>
    </citation>
    <scope>NUCLEOTIDE SEQUENCE</scope>
    <source>
        <strain evidence="2">AZ414A</strain>
    </source>
</reference>
<evidence type="ECO:0000313" key="2">
    <source>
        <dbReference type="EMBL" id="CAG8598823.1"/>
    </source>
</evidence>